<evidence type="ECO:0000256" key="1">
    <source>
        <dbReference type="SAM" id="Phobius"/>
    </source>
</evidence>
<dbReference type="EMBL" id="JAKMUR010000006">
    <property type="protein sequence ID" value="MCZ9291323.1"/>
    <property type="molecule type" value="Genomic_DNA"/>
</dbReference>
<organism evidence="3 4">
    <name type="scientific">Corynebacterium lehmanniae</name>
    <dbReference type="NCBI Taxonomy" id="2913497"/>
    <lineage>
        <taxon>Bacteria</taxon>
        <taxon>Bacillati</taxon>
        <taxon>Actinomycetota</taxon>
        <taxon>Actinomycetes</taxon>
        <taxon>Mycobacteriales</taxon>
        <taxon>Corynebacteriaceae</taxon>
        <taxon>Corynebacterium</taxon>
    </lineage>
</organism>
<evidence type="ECO:0000313" key="3">
    <source>
        <dbReference type="EMBL" id="MCZ9291323.1"/>
    </source>
</evidence>
<protein>
    <recommendedName>
        <fullName evidence="5">Secreted protein</fullName>
    </recommendedName>
</protein>
<comment type="caution">
    <text evidence="3">The sequence shown here is derived from an EMBL/GenBank/DDBJ whole genome shotgun (WGS) entry which is preliminary data.</text>
</comment>
<evidence type="ECO:0000313" key="4">
    <source>
        <dbReference type="Proteomes" id="UP001146453"/>
    </source>
</evidence>
<feature type="transmembrane region" description="Helical" evidence="1">
    <location>
        <begin position="182"/>
        <end position="207"/>
    </location>
</feature>
<keyword evidence="1" id="KW-0812">Transmembrane</keyword>
<dbReference type="Proteomes" id="UP001146453">
    <property type="component" value="Unassembled WGS sequence"/>
</dbReference>
<feature type="chain" id="PRO_5047255448" description="Secreted protein" evidence="2">
    <location>
        <begin position="26"/>
        <end position="217"/>
    </location>
</feature>
<dbReference type="RefSeq" id="WP_269951987.1">
    <property type="nucleotide sequence ID" value="NZ_JAKMUR010000006.1"/>
</dbReference>
<keyword evidence="1" id="KW-1133">Transmembrane helix</keyword>
<keyword evidence="2" id="KW-0732">Signal</keyword>
<feature type="signal peptide" evidence="2">
    <location>
        <begin position="1"/>
        <end position="25"/>
    </location>
</feature>
<evidence type="ECO:0008006" key="5">
    <source>
        <dbReference type="Google" id="ProtNLM"/>
    </source>
</evidence>
<name>A0ABT4R738_9CORY</name>
<accession>A0ABT4R738</accession>
<gene>
    <name evidence="3" type="ORF">L8U61_04130</name>
</gene>
<reference evidence="3" key="1">
    <citation type="submission" date="2022-02" db="EMBL/GenBank/DDBJ databases">
        <title>Corynebacterium sp. from urogenital microbiome.</title>
        <authorList>
            <person name="Cappelli E.A."/>
            <person name="Ribeiro T.G."/>
            <person name="Peixe L."/>
        </authorList>
    </citation>
    <scope>NUCLEOTIDE SEQUENCE</scope>
    <source>
        <strain evidence="3">C8Ua_144</strain>
    </source>
</reference>
<proteinExistence type="predicted"/>
<sequence>MRKTLTAGVIACAAVAAVLPPVAGAADAPDGAEAPVDPGFSRVCAVEYNADQVPALAAGLNADDILYHSGSRADALALWAKKQDELRAGLGENGWGSVTQADDLKLWPVEEHTTSSVIADDLGSSKTGTPSTLDTPFSAGEVAYIKSAASYTAQRFQDCGKDINRTEPAAPSSLNSKAAPGAIAGIVAVVLALLGVGAAFAVSAGMVPGLTLPALPF</sequence>
<evidence type="ECO:0000256" key="2">
    <source>
        <dbReference type="SAM" id="SignalP"/>
    </source>
</evidence>
<keyword evidence="4" id="KW-1185">Reference proteome</keyword>
<keyword evidence="1" id="KW-0472">Membrane</keyword>